<dbReference type="Proteomes" id="UP000014680">
    <property type="component" value="Unassembled WGS sequence"/>
</dbReference>
<accession>A0A0A1TYL1</accession>
<feature type="region of interest" description="Disordered" evidence="1">
    <location>
        <begin position="1"/>
        <end position="93"/>
    </location>
</feature>
<dbReference type="CDD" id="cd05162">
    <property type="entry name" value="PWWP"/>
    <property type="match status" value="1"/>
</dbReference>
<dbReference type="GeneID" id="14882600"/>
<dbReference type="VEuPathDB" id="AmoebaDB:EIN_416680"/>
<dbReference type="OMA" id="NWSVVWV"/>
<organism evidence="3 4">
    <name type="scientific">Entamoeba invadens IP1</name>
    <dbReference type="NCBI Taxonomy" id="370355"/>
    <lineage>
        <taxon>Eukaryota</taxon>
        <taxon>Amoebozoa</taxon>
        <taxon>Evosea</taxon>
        <taxon>Archamoebae</taxon>
        <taxon>Mastigamoebida</taxon>
        <taxon>Entamoebidae</taxon>
        <taxon>Entamoeba</taxon>
    </lineage>
</organism>
<dbReference type="InterPro" id="IPR000313">
    <property type="entry name" value="PWWP_dom"/>
</dbReference>
<gene>
    <name evidence="3" type="ORF">EIN_416680</name>
</gene>
<dbReference type="Pfam" id="PF00855">
    <property type="entry name" value="PWWP"/>
    <property type="match status" value="1"/>
</dbReference>
<evidence type="ECO:0000313" key="4">
    <source>
        <dbReference type="Proteomes" id="UP000014680"/>
    </source>
</evidence>
<dbReference type="OrthoDB" id="62853at2759"/>
<dbReference type="InterPro" id="IPR052657">
    <property type="entry name" value="PDP_family_Arabidopsis"/>
</dbReference>
<name>A0A0A1TYL1_ENTIV</name>
<dbReference type="KEGG" id="eiv:EIN_416680"/>
<keyword evidence="4" id="KW-1185">Reference proteome</keyword>
<feature type="compositionally biased region" description="Low complexity" evidence="1">
    <location>
        <begin position="69"/>
        <end position="79"/>
    </location>
</feature>
<reference evidence="3 4" key="1">
    <citation type="submission" date="2012-10" db="EMBL/GenBank/DDBJ databases">
        <authorList>
            <person name="Zafar N."/>
            <person name="Inman J."/>
            <person name="Hall N."/>
            <person name="Lorenzi H."/>
            <person name="Caler E."/>
        </authorList>
    </citation>
    <scope>NUCLEOTIDE SEQUENCE [LARGE SCALE GENOMIC DNA]</scope>
    <source>
        <strain evidence="3 4">IP1</strain>
    </source>
</reference>
<protein>
    <recommendedName>
        <fullName evidence="2">PWWP domain-containing protein</fullName>
    </recommendedName>
</protein>
<feature type="compositionally biased region" description="Low complexity" evidence="1">
    <location>
        <begin position="25"/>
        <end position="38"/>
    </location>
</feature>
<dbReference type="Gene3D" id="2.30.30.140">
    <property type="match status" value="1"/>
</dbReference>
<evidence type="ECO:0000259" key="2">
    <source>
        <dbReference type="PROSITE" id="PS50812"/>
    </source>
</evidence>
<dbReference type="AlphaFoldDB" id="A0A0A1TYL1"/>
<dbReference type="SUPFAM" id="SSF63748">
    <property type="entry name" value="Tudor/PWWP/MBT"/>
    <property type="match status" value="1"/>
</dbReference>
<dbReference type="PROSITE" id="PS50812">
    <property type="entry name" value="PWWP"/>
    <property type="match status" value="1"/>
</dbReference>
<evidence type="ECO:0000256" key="1">
    <source>
        <dbReference type="SAM" id="MobiDB-lite"/>
    </source>
</evidence>
<dbReference type="PANTHER" id="PTHR10688">
    <property type="entry name" value="PWWP DOMAIN-CONTAINING PROTEIN"/>
    <property type="match status" value="1"/>
</dbReference>
<proteinExistence type="predicted"/>
<sequence>MEDKPADALSTTPTASPPHSQNMTPDVSPRVPSHPVSPQISTPTQLKVDPKISTPTLTPEIKEVTKPMKSPTNITSPKSPKSPKPLSPMNVSPKEMSNVKLPNWSIVWAKQKGYPWWPAKLVLVDSLPEDQKKPLAKIIEAKRDQSVLVRYFADGYQFGWVNANNIKPFGENFMETVTEKMLGNRNVVDAIDQAMEIEKIPDGDLSVYKTAASAAKKQMEEEERKREAMIHCDIGYFVGDVSIQGFKLEGTPLDKKLQDAQYTRLVGWKSLTRTELVQLLREMMLTAVNIVDVMDQNWKVGNALYELEKENDVEVSTLAGMTLKHFKEETKRAIESGEYARCIEFYN</sequence>
<feature type="domain" description="PWWP" evidence="2">
    <location>
        <begin position="103"/>
        <end position="172"/>
    </location>
</feature>
<feature type="compositionally biased region" description="Polar residues" evidence="1">
    <location>
        <begin position="9"/>
        <end position="24"/>
    </location>
</feature>
<dbReference type="SMART" id="SM00293">
    <property type="entry name" value="PWWP"/>
    <property type="match status" value="1"/>
</dbReference>
<dbReference type="RefSeq" id="XP_004182955.1">
    <property type="nucleotide sequence ID" value="XM_004182907.1"/>
</dbReference>
<evidence type="ECO:0000313" key="3">
    <source>
        <dbReference type="EMBL" id="ELP83609.1"/>
    </source>
</evidence>
<dbReference type="EMBL" id="KB207254">
    <property type="protein sequence ID" value="ELP83609.1"/>
    <property type="molecule type" value="Genomic_DNA"/>
</dbReference>